<dbReference type="SUPFAM" id="SSF52091">
    <property type="entry name" value="SpoIIaa-like"/>
    <property type="match status" value="1"/>
</dbReference>
<feature type="domain" description="STAS" evidence="4">
    <location>
        <begin position="24"/>
        <end position="113"/>
    </location>
</feature>
<organism evidence="5 6">
    <name type="scientific">Streptomyces rishiriensis</name>
    <dbReference type="NCBI Taxonomy" id="68264"/>
    <lineage>
        <taxon>Bacteria</taxon>
        <taxon>Bacillati</taxon>
        <taxon>Actinomycetota</taxon>
        <taxon>Actinomycetes</taxon>
        <taxon>Kitasatosporales</taxon>
        <taxon>Streptomycetaceae</taxon>
        <taxon>Streptomyces</taxon>
    </lineage>
</organism>
<name>A0ABU0NYR7_STRRH</name>
<dbReference type="RefSeq" id="WP_307166120.1">
    <property type="nucleotide sequence ID" value="NZ_JAUSWV010000002.1"/>
</dbReference>
<gene>
    <name evidence="5" type="ORF">QF030_006475</name>
</gene>
<dbReference type="Gene3D" id="3.30.750.24">
    <property type="entry name" value="STAS domain"/>
    <property type="match status" value="1"/>
</dbReference>
<evidence type="ECO:0000256" key="3">
    <source>
        <dbReference type="SAM" id="MobiDB-lite"/>
    </source>
</evidence>
<dbReference type="EMBL" id="JAUSWV010000002">
    <property type="protein sequence ID" value="MDQ0584297.1"/>
    <property type="molecule type" value="Genomic_DNA"/>
</dbReference>
<feature type="compositionally biased region" description="Low complexity" evidence="3">
    <location>
        <begin position="116"/>
        <end position="126"/>
    </location>
</feature>
<comment type="similarity">
    <text evidence="1 2">Belongs to the anti-sigma-factor antagonist family.</text>
</comment>
<reference evidence="5 6" key="1">
    <citation type="submission" date="2023-07" db="EMBL/GenBank/DDBJ databases">
        <title>Comparative genomics of wheat-associated soil bacteria to identify genetic determinants of phenazine resistance.</title>
        <authorList>
            <person name="Mouncey N."/>
        </authorList>
    </citation>
    <scope>NUCLEOTIDE SEQUENCE [LARGE SCALE GENOMIC DNA]</scope>
    <source>
        <strain evidence="5 6">B2I6</strain>
    </source>
</reference>
<dbReference type="InterPro" id="IPR036513">
    <property type="entry name" value="STAS_dom_sf"/>
</dbReference>
<dbReference type="NCBIfam" id="TIGR00377">
    <property type="entry name" value="ant_ant_sig"/>
    <property type="match status" value="1"/>
</dbReference>
<evidence type="ECO:0000259" key="4">
    <source>
        <dbReference type="PROSITE" id="PS50801"/>
    </source>
</evidence>
<evidence type="ECO:0000313" key="6">
    <source>
        <dbReference type="Proteomes" id="UP001230654"/>
    </source>
</evidence>
<dbReference type="PANTHER" id="PTHR33495">
    <property type="entry name" value="ANTI-SIGMA FACTOR ANTAGONIST TM_1081-RELATED-RELATED"/>
    <property type="match status" value="1"/>
</dbReference>
<evidence type="ECO:0000313" key="5">
    <source>
        <dbReference type="EMBL" id="MDQ0584297.1"/>
    </source>
</evidence>
<evidence type="ECO:0000256" key="2">
    <source>
        <dbReference type="RuleBase" id="RU003749"/>
    </source>
</evidence>
<dbReference type="CDD" id="cd07043">
    <property type="entry name" value="STAS_anti-anti-sigma_factors"/>
    <property type="match status" value="1"/>
</dbReference>
<dbReference type="InterPro" id="IPR003658">
    <property type="entry name" value="Anti-sigma_ant"/>
</dbReference>
<dbReference type="Proteomes" id="UP001230654">
    <property type="component" value="Unassembled WGS sequence"/>
</dbReference>
<evidence type="ECO:0000256" key="1">
    <source>
        <dbReference type="ARBA" id="ARBA00009013"/>
    </source>
</evidence>
<protein>
    <recommendedName>
        <fullName evidence="2">Anti-sigma factor antagonist</fullName>
    </recommendedName>
</protein>
<comment type="caution">
    <text evidence="5">The sequence shown here is derived from an EMBL/GenBank/DDBJ whole genome shotgun (WGS) entry which is preliminary data.</text>
</comment>
<dbReference type="InterPro" id="IPR002645">
    <property type="entry name" value="STAS_dom"/>
</dbReference>
<dbReference type="PROSITE" id="PS50801">
    <property type="entry name" value="STAS"/>
    <property type="match status" value="1"/>
</dbReference>
<feature type="region of interest" description="Disordered" evidence="3">
    <location>
        <begin position="113"/>
        <end position="136"/>
    </location>
</feature>
<proteinExistence type="inferred from homology"/>
<dbReference type="Pfam" id="PF01740">
    <property type="entry name" value="STAS"/>
    <property type="match status" value="1"/>
</dbReference>
<dbReference type="PANTHER" id="PTHR33495:SF2">
    <property type="entry name" value="ANTI-SIGMA FACTOR ANTAGONIST TM_1081-RELATED"/>
    <property type="match status" value="1"/>
</dbReference>
<sequence length="136" mass="14393">MPGHRDDGHENPDLLEVHTRPLHDGSFLLTVTGVLDHHTADRLTDALRPVLRAEAPTVLLDLSGVSFLDSTGLTRLLIASRAAGSAGGRLLLVTPSPPVRHMLEITGIDQVISSHPGPDAVPAPADGETEQRGRQG</sequence>
<accession>A0ABU0NYR7</accession>
<keyword evidence="6" id="KW-1185">Reference proteome</keyword>